<gene>
    <name evidence="6" type="ORF">MERR_LOCUS23866</name>
</gene>
<organism evidence="6 7">
    <name type="scientific">Microthlaspi erraticum</name>
    <dbReference type="NCBI Taxonomy" id="1685480"/>
    <lineage>
        <taxon>Eukaryota</taxon>
        <taxon>Viridiplantae</taxon>
        <taxon>Streptophyta</taxon>
        <taxon>Embryophyta</taxon>
        <taxon>Tracheophyta</taxon>
        <taxon>Spermatophyta</taxon>
        <taxon>Magnoliopsida</taxon>
        <taxon>eudicotyledons</taxon>
        <taxon>Gunneridae</taxon>
        <taxon>Pentapetalae</taxon>
        <taxon>rosids</taxon>
        <taxon>malvids</taxon>
        <taxon>Brassicales</taxon>
        <taxon>Brassicaceae</taxon>
        <taxon>Coluteocarpeae</taxon>
        <taxon>Microthlaspi</taxon>
    </lineage>
</organism>
<keyword evidence="2" id="KW-0863">Zinc-finger</keyword>
<evidence type="ECO:0000256" key="4">
    <source>
        <dbReference type="ARBA" id="ARBA00022833"/>
    </source>
</evidence>
<keyword evidence="7" id="KW-1185">Reference proteome</keyword>
<feature type="domain" description="IBR" evidence="5">
    <location>
        <begin position="37"/>
        <end position="92"/>
    </location>
</feature>
<protein>
    <recommendedName>
        <fullName evidence="5">IBR domain-containing protein</fullName>
    </recommendedName>
</protein>
<dbReference type="InterPro" id="IPR002867">
    <property type="entry name" value="IBR_dom"/>
</dbReference>
<dbReference type="CDD" id="cd20335">
    <property type="entry name" value="BRcat_RBR"/>
    <property type="match status" value="1"/>
</dbReference>
<evidence type="ECO:0000256" key="3">
    <source>
        <dbReference type="ARBA" id="ARBA00022786"/>
    </source>
</evidence>
<keyword evidence="3" id="KW-0833">Ubl conjugation pathway</keyword>
<accession>A0A6D2JA59</accession>
<dbReference type="AlphaFoldDB" id="A0A6D2JA59"/>
<evidence type="ECO:0000313" key="6">
    <source>
        <dbReference type="EMBL" id="CAA7036631.1"/>
    </source>
</evidence>
<evidence type="ECO:0000256" key="2">
    <source>
        <dbReference type="ARBA" id="ARBA00022771"/>
    </source>
</evidence>
<keyword evidence="4" id="KW-0862">Zinc</keyword>
<dbReference type="Proteomes" id="UP000467841">
    <property type="component" value="Unassembled WGS sequence"/>
</dbReference>
<comment type="caution">
    <text evidence="6">The sequence shown here is derived from an EMBL/GenBank/DDBJ whole genome shotgun (WGS) entry which is preliminary data.</text>
</comment>
<dbReference type="Pfam" id="PF01485">
    <property type="entry name" value="IBR"/>
    <property type="match status" value="1"/>
</dbReference>
<proteinExistence type="predicted"/>
<keyword evidence="1" id="KW-0479">Metal-binding</keyword>
<name>A0A6D2JA59_9BRAS</name>
<evidence type="ECO:0000313" key="7">
    <source>
        <dbReference type="Proteomes" id="UP000467841"/>
    </source>
</evidence>
<sequence>MAFKPQRFYLQKCATRDSESNVPLVEGIHPPCEELVTSTYNSVNKLISCPRKGCPMVYQLEEEDKHKVPFTASCPLCTLHFCPQCRLDIHRPPAFCMDMKSFNSKLPFNDPERTTLQLQYLTLLQQDIEHIMAHFLSLDLDIPYICLSLLKKEHFGMGHRLIALKLRIEGSVDECKFYHEGMFSDLCLRLESALANLLHIWCLQASAQLKEDLCVL</sequence>
<dbReference type="EMBL" id="CACVBM020001163">
    <property type="protein sequence ID" value="CAA7036631.1"/>
    <property type="molecule type" value="Genomic_DNA"/>
</dbReference>
<evidence type="ECO:0000256" key="1">
    <source>
        <dbReference type="ARBA" id="ARBA00022723"/>
    </source>
</evidence>
<evidence type="ECO:0000259" key="5">
    <source>
        <dbReference type="Pfam" id="PF01485"/>
    </source>
</evidence>
<dbReference type="GO" id="GO:0008270">
    <property type="term" value="F:zinc ion binding"/>
    <property type="evidence" value="ECO:0007669"/>
    <property type="project" value="UniProtKB-KW"/>
</dbReference>
<reference evidence="6" key="1">
    <citation type="submission" date="2020-01" db="EMBL/GenBank/DDBJ databases">
        <authorList>
            <person name="Mishra B."/>
        </authorList>
    </citation>
    <scope>NUCLEOTIDE SEQUENCE [LARGE SCALE GENOMIC DNA]</scope>
</reference>